<proteinExistence type="predicted"/>
<sequence>MLEMVKNVFPGDEVCSAKSKALGCSQGKAIVAGSVCNVSGHVFVLSKTNRYQPCIDDIVIGKVTFVNQDTYKVDLNGISAVLPALSFCNATKRNKPEISKGDYVLCKIVKTGVEPLLTCVGDGFGKLSDIVVPLEPWRIRQLYMDDTLSRIGKKFKFRIALGLNGMLWIDCERPTDTREIIHLINTSQYSFLDKKHSYK</sequence>
<dbReference type="Pfam" id="PF21262">
    <property type="entry name" value="RRP40_S1"/>
    <property type="match status" value="1"/>
</dbReference>
<dbReference type="SMART" id="SM00316">
    <property type="entry name" value="S1"/>
    <property type="match status" value="1"/>
</dbReference>
<dbReference type="HOGENOM" id="CLU_069847_2_0_1"/>
<dbReference type="GO" id="GO:0003723">
    <property type="term" value="F:RNA binding"/>
    <property type="evidence" value="ECO:0007669"/>
    <property type="project" value="UniProtKB-KW"/>
</dbReference>
<dbReference type="EMBL" id="JOKQ01000002">
    <property type="protein sequence ID" value="KHN70320.1"/>
    <property type="molecule type" value="Genomic_DNA"/>
</dbReference>
<dbReference type="GeneID" id="26261254"/>
<dbReference type="GO" id="GO:0000176">
    <property type="term" value="C:nuclear exosome (RNase complex)"/>
    <property type="evidence" value="ECO:0007669"/>
    <property type="project" value="TreeGrafter"/>
</dbReference>
<dbReference type="FunCoup" id="A0A0B2UMZ8">
    <property type="interactions" value="164"/>
</dbReference>
<dbReference type="AlphaFoldDB" id="A0A0B2UMZ8"/>
<dbReference type="InterPro" id="IPR004088">
    <property type="entry name" value="KH_dom_type_1"/>
</dbReference>
<dbReference type="InterPro" id="IPR026699">
    <property type="entry name" value="Exosome_RNA_bind1/RRP40/RRP4"/>
</dbReference>
<reference evidence="5 6" key="1">
    <citation type="journal article" date="2014" name="MBio">
        <title>The Ordospora colligata genome; evolution of extreme reduction in microsporidia and host-to-parasite horizontal gene transfer.</title>
        <authorList>
            <person name="Pombert J.-F."/>
            <person name="Haag K.L."/>
            <person name="Beidas S."/>
            <person name="Ebert D."/>
            <person name="Keeling P.J."/>
        </authorList>
    </citation>
    <scope>NUCLEOTIDE SEQUENCE [LARGE SCALE GENOMIC DNA]</scope>
    <source>
        <strain evidence="5 6">OC4</strain>
    </source>
</reference>
<dbReference type="InterPro" id="IPR036612">
    <property type="entry name" value="KH_dom_type_1_sf"/>
</dbReference>
<evidence type="ECO:0000256" key="1">
    <source>
        <dbReference type="ARBA" id="ARBA00004123"/>
    </source>
</evidence>
<dbReference type="STRING" id="1354746.A0A0B2UMZ8"/>
<keyword evidence="2" id="KW-0271">Exosome</keyword>
<evidence type="ECO:0000256" key="2">
    <source>
        <dbReference type="ARBA" id="ARBA00022835"/>
    </source>
</evidence>
<dbReference type="GO" id="GO:0034475">
    <property type="term" value="P:U4 snRNA 3'-end processing"/>
    <property type="evidence" value="ECO:0007669"/>
    <property type="project" value="TreeGrafter"/>
</dbReference>
<evidence type="ECO:0000313" key="5">
    <source>
        <dbReference type="EMBL" id="KHN70320.1"/>
    </source>
</evidence>
<dbReference type="SUPFAM" id="SSF54791">
    <property type="entry name" value="Eukaryotic type KH-domain (KH-domain type I)"/>
    <property type="match status" value="1"/>
</dbReference>
<dbReference type="SUPFAM" id="SSF50249">
    <property type="entry name" value="Nucleic acid-binding proteins"/>
    <property type="match status" value="1"/>
</dbReference>
<dbReference type="Proteomes" id="UP000031056">
    <property type="component" value="Unassembled WGS sequence"/>
</dbReference>
<dbReference type="VEuPathDB" id="MicrosporidiaDB:M896_021590"/>
<dbReference type="InterPro" id="IPR012340">
    <property type="entry name" value="NA-bd_OB-fold"/>
</dbReference>
<keyword evidence="6" id="KW-1185">Reference proteome</keyword>
<comment type="subcellular location">
    <subcellularLocation>
        <location evidence="1">Nucleus</location>
    </subcellularLocation>
</comment>
<feature type="domain" description="S1 motif" evidence="4">
    <location>
        <begin position="54"/>
        <end position="120"/>
    </location>
</feature>
<gene>
    <name evidence="5" type="ORF">M896_021590</name>
</gene>
<dbReference type="GO" id="GO:0071034">
    <property type="term" value="P:CUT catabolic process"/>
    <property type="evidence" value="ECO:0007669"/>
    <property type="project" value="TreeGrafter"/>
</dbReference>
<dbReference type="GO" id="GO:0071035">
    <property type="term" value="P:nuclear polyadenylation-dependent rRNA catabolic process"/>
    <property type="evidence" value="ECO:0007669"/>
    <property type="project" value="TreeGrafter"/>
</dbReference>
<dbReference type="RefSeq" id="XP_014564362.1">
    <property type="nucleotide sequence ID" value="XM_014708876.1"/>
</dbReference>
<accession>A0A0B2UMZ8</accession>
<dbReference type="InterPro" id="IPR003029">
    <property type="entry name" value="S1_domain"/>
</dbReference>
<dbReference type="PANTHER" id="PTHR21321:SF1">
    <property type="entry name" value="EXOSOME COMPLEX COMPONENT RRP40"/>
    <property type="match status" value="1"/>
</dbReference>
<dbReference type="PANTHER" id="PTHR21321">
    <property type="entry name" value="PNAS-3 RELATED"/>
    <property type="match status" value="1"/>
</dbReference>
<evidence type="ECO:0000256" key="3">
    <source>
        <dbReference type="ARBA" id="ARBA00022884"/>
    </source>
</evidence>
<dbReference type="GO" id="GO:0071051">
    <property type="term" value="P:poly(A)-dependent snoRNA 3'-end processing"/>
    <property type="evidence" value="ECO:0007669"/>
    <property type="project" value="TreeGrafter"/>
</dbReference>
<dbReference type="Gene3D" id="3.30.1370.10">
    <property type="entry name" value="K Homology domain, type 1"/>
    <property type="match status" value="1"/>
</dbReference>
<comment type="caution">
    <text evidence="5">The sequence shown here is derived from an EMBL/GenBank/DDBJ whole genome shotgun (WGS) entry which is preliminary data.</text>
</comment>
<dbReference type="Pfam" id="PF15985">
    <property type="entry name" value="KH_6"/>
    <property type="match status" value="1"/>
</dbReference>
<dbReference type="InParanoid" id="A0A0B2UMZ8"/>
<dbReference type="OrthoDB" id="340500at2759"/>
<evidence type="ECO:0000259" key="4">
    <source>
        <dbReference type="SMART" id="SM00316"/>
    </source>
</evidence>
<dbReference type="GO" id="GO:0071038">
    <property type="term" value="P:TRAMP-dependent tRNA surveillance pathway"/>
    <property type="evidence" value="ECO:0007669"/>
    <property type="project" value="TreeGrafter"/>
</dbReference>
<name>A0A0B2UMZ8_9MICR</name>
<protein>
    <submittedName>
        <fullName evidence="5">RNA-binding protein</fullName>
    </submittedName>
</protein>
<keyword evidence="3" id="KW-0694">RNA-binding</keyword>
<organism evidence="5 6">
    <name type="scientific">Ordospora colligata OC4</name>
    <dbReference type="NCBI Taxonomy" id="1354746"/>
    <lineage>
        <taxon>Eukaryota</taxon>
        <taxon>Fungi</taxon>
        <taxon>Fungi incertae sedis</taxon>
        <taxon>Microsporidia</taxon>
        <taxon>Ordosporidae</taxon>
        <taxon>Ordospora</taxon>
    </lineage>
</organism>
<evidence type="ECO:0000313" key="6">
    <source>
        <dbReference type="Proteomes" id="UP000031056"/>
    </source>
</evidence>
<dbReference type="Gene3D" id="2.40.50.140">
    <property type="entry name" value="Nucleic acid-binding proteins"/>
    <property type="match status" value="1"/>
</dbReference>
<dbReference type="GO" id="GO:0000177">
    <property type="term" value="C:cytoplasmic exosome (RNase complex)"/>
    <property type="evidence" value="ECO:0007669"/>
    <property type="project" value="TreeGrafter"/>
</dbReference>
<dbReference type="GO" id="GO:0000467">
    <property type="term" value="P:exonucleolytic trimming to generate mature 3'-end of 5.8S rRNA from tricistronic rRNA transcript (SSU-rRNA, 5.8S rRNA, LSU-rRNA)"/>
    <property type="evidence" value="ECO:0007669"/>
    <property type="project" value="TreeGrafter"/>
</dbReference>